<dbReference type="SMART" id="SM00237">
    <property type="entry name" value="Calx_beta"/>
    <property type="match status" value="3"/>
</dbReference>
<evidence type="ECO:0000313" key="10">
    <source>
        <dbReference type="EMBL" id="KAJ8022320.1"/>
    </source>
</evidence>
<name>A0A9Q0YJ41_HOLLE</name>
<feature type="compositionally biased region" description="Polar residues" evidence="7">
    <location>
        <begin position="1216"/>
        <end position="1231"/>
    </location>
</feature>
<dbReference type="GO" id="GO:0007154">
    <property type="term" value="P:cell communication"/>
    <property type="evidence" value="ECO:0007669"/>
    <property type="project" value="InterPro"/>
</dbReference>
<dbReference type="GO" id="GO:0005509">
    <property type="term" value="F:calcium ion binding"/>
    <property type="evidence" value="ECO:0007669"/>
    <property type="project" value="InterPro"/>
</dbReference>
<dbReference type="PROSITE" id="PS00010">
    <property type="entry name" value="ASX_HYDROXYL"/>
    <property type="match status" value="4"/>
</dbReference>
<feature type="domain" description="EGF-like" evidence="9">
    <location>
        <begin position="1679"/>
        <end position="1717"/>
    </location>
</feature>
<organism evidence="10 11">
    <name type="scientific">Holothuria leucospilota</name>
    <name type="common">Black long sea cucumber</name>
    <name type="synonym">Mertensiothuria leucospilota</name>
    <dbReference type="NCBI Taxonomy" id="206669"/>
    <lineage>
        <taxon>Eukaryota</taxon>
        <taxon>Metazoa</taxon>
        <taxon>Echinodermata</taxon>
        <taxon>Eleutherozoa</taxon>
        <taxon>Echinozoa</taxon>
        <taxon>Holothuroidea</taxon>
        <taxon>Aspidochirotacea</taxon>
        <taxon>Aspidochirotida</taxon>
        <taxon>Holothuriidae</taxon>
        <taxon>Holothuria</taxon>
    </lineage>
</organism>
<evidence type="ECO:0000313" key="11">
    <source>
        <dbReference type="Proteomes" id="UP001152320"/>
    </source>
</evidence>
<feature type="domain" description="EGF-like" evidence="9">
    <location>
        <begin position="1408"/>
        <end position="1448"/>
    </location>
</feature>
<dbReference type="PROSITE" id="PS00022">
    <property type="entry name" value="EGF_1"/>
    <property type="match status" value="1"/>
</dbReference>
<accession>A0A9Q0YJ41</accession>
<dbReference type="PANTHER" id="PTHR24050">
    <property type="entry name" value="PA14 DOMAIN-CONTAINING PROTEIN"/>
    <property type="match status" value="1"/>
</dbReference>
<feature type="domain" description="EGF-like" evidence="9">
    <location>
        <begin position="1286"/>
        <end position="1327"/>
    </location>
</feature>
<dbReference type="CDD" id="cd00054">
    <property type="entry name" value="EGF_CA"/>
    <property type="match status" value="4"/>
</dbReference>
<dbReference type="SMART" id="SM00181">
    <property type="entry name" value="EGF"/>
    <property type="match status" value="8"/>
</dbReference>
<dbReference type="PROSITE" id="PS50026">
    <property type="entry name" value="EGF_3"/>
    <property type="match status" value="5"/>
</dbReference>
<dbReference type="InterPro" id="IPR003644">
    <property type="entry name" value="Calx_beta"/>
</dbReference>
<sequence length="1859" mass="199405">MASFQAYLEEENINLILTILYVIFECTALSYSDSTAVDGSDYVGVYSAEIPTYSGMNSQFFFQITVIDDNIVEDNEIFGVVLIDAEASGVTRTDMVVITSNAEDQSTTLTIMDDDSATLTVVSADVCANEGDTTAEITLQLDKAVQDEGFSFSKFIISVVNSHGIQNRHECTEVKTKGPGKPGKEHSKPSFATLSLGGKVTVSEGDQSAEITVFLSNPIEDSTGFSAGFTYSDIGAVAPDDYTASPTTLAIPQNPTTELTVTVDLTDDSIVEDDESFIIQLASLSDPLTSNSMRIGVPDTAAICIIDEDTATIALDFSGTVTEMDTTVTLTVDITGDTIVDTGFSATLGYGGSSADGSDFTSVAEVLIPPSTSSTEVEIVIIADDIVEDNELIVVDISSVGHMPFTHRTAGAVIVHPTPSMVTQTKIQLPVYFTDISLFQISAEEDDDYGTTVTSFSVDPMSLSTTMTIAIPGDSILEDNELFGLVLVGTTNPGSFIRATPGIQLSTPVSSTVTITDDDFATCSFNPSGYCVDENSISVDVTFDCDIPVEDTGFSFATCMINNNPSTTEGIGVSVGVQVVCSNEVDQSGFSIDVSFLDDTAFDTSDFDGTATTSLDITPSQTTFTFNVPILNDMIVEDVEEFFAVLGTVNFPGGFTRTDAVTIEDVTGTIAINDDDSTTCSMVDAEVCTDEGTGIEISFECTNAVQDDGFQVSFDITDGTATSDDDYTSTIDSADLATSTTTFGFFVEILQDSLVEDTHSFTVTLTGASSPGGFTRGDAISIVTSSTTISIKDDDTDISYSDKDTEGSSDYTATQTLVSIPTTQTSFSFSVEVVNDDVVEDFESFCLNLNDVLLPSTFVRTDGAEAVPSTATVTVNDDDTALCQVDQTPVCATEGVDSHASVTITCDKVIVESGVMIGETALISITIRVADILGMLVDLAYRDRTAFNPEDYFATVTTALIPTGSVALPLLVPLNDDMEVEDDESFEVILVAVSETGTFVRNDVVRLGNDFSGSVTIKDTDSDLSYVDGSAGSPEDYTSVQNVLDLTTSVTSLSFSVSIMHDNFVENDEFFTINVDNVNFPAGAGANDVNFVGSQIVQIEDDDTDLTFTDGTALDGSDYTTTDSSFDFLTSTTALSFSFSILDDSTIEDDETFFITVSNIGFPGGFVNTDGVVWEGTQTVTIRDEDAVMETTEVVETTEAPTKFDPTTEGREVTTDESITTEQPEATTSADDQAGERNLGPDVDPCLTGNACPDSNMECSSSNGTVSCLCTNGYTLDDLDPDICRDINECLTSVCDGFLLKNCINTRGSYLCVCQEGFTGTSEGGCQDVDECQQSPCQQNQYCLNLEGSFQCSCQEGFRKTVDGLCKDVDECQQSPCQQGQYCLNLEGSFQCACQEGFRETVDGLCEDINECEDGSSLCSTFENTECVNTYGNYTCSCIEGYFQSFSGICLPAAECTPEMKEKCHFPEDLCMVNDVGESFCACSPGFRRSNPFLPCENKNECQEFPNICGPIANSHCVDEVPTETNPDQVYTCSCNDGFVELVTGKCVEEVIFRLSALVLTVNAEAGSSIWSPDLNNKNSARFGQFSEFFCSLFQGAVLTAQEVNRTTCSGIGFAVEDTSIKVALELRVLSAHFSLSSDFIKSSILTSTSNVNGVRIFEKSNGDTISVQDGSIDVQLLKDIVCYDSLCKNGGRCIMDERLYEISCQCTDGFVGMYCDEDASTISGHDGTSRNVGLFIGLAFASFVIFFVMIGLCWMLLRSNKEAFKATHKAAYNRTPVRLTAHPFITRGPEVVRNPLTRPSTDDEASYDEKRMKNLEQTFMRMTVLESARLSANDGVEDDTPSSAGFSVPYGVDGSVNV</sequence>
<evidence type="ECO:0000256" key="5">
    <source>
        <dbReference type="ARBA" id="ARBA00023157"/>
    </source>
</evidence>
<dbReference type="PROSITE" id="PS01186">
    <property type="entry name" value="EGF_2"/>
    <property type="match status" value="4"/>
</dbReference>
<dbReference type="SUPFAM" id="SSF57184">
    <property type="entry name" value="Growth factor receptor domain"/>
    <property type="match status" value="2"/>
</dbReference>
<dbReference type="SUPFAM" id="SSF57196">
    <property type="entry name" value="EGF/Laminin"/>
    <property type="match status" value="1"/>
</dbReference>
<feature type="disulfide bond" evidence="6">
    <location>
        <begin position="1419"/>
        <end position="1436"/>
    </location>
</feature>
<dbReference type="InterPro" id="IPR052235">
    <property type="entry name" value="Nephronectin_domain"/>
</dbReference>
<evidence type="ECO:0000256" key="7">
    <source>
        <dbReference type="SAM" id="MobiDB-lite"/>
    </source>
</evidence>
<dbReference type="InterPro" id="IPR049883">
    <property type="entry name" value="NOTCH1_EGF-like"/>
</dbReference>
<dbReference type="PROSITE" id="PS01187">
    <property type="entry name" value="EGF_CA"/>
    <property type="match status" value="2"/>
</dbReference>
<evidence type="ECO:0000256" key="4">
    <source>
        <dbReference type="ARBA" id="ARBA00022837"/>
    </source>
</evidence>
<dbReference type="InterPro" id="IPR001881">
    <property type="entry name" value="EGF-like_Ca-bd_dom"/>
</dbReference>
<keyword evidence="11" id="KW-1185">Reference proteome</keyword>
<comment type="caution">
    <text evidence="6">Lacks conserved residue(s) required for the propagation of feature annotation.</text>
</comment>
<dbReference type="Pfam" id="PF07645">
    <property type="entry name" value="EGF_CA"/>
    <property type="match status" value="5"/>
</dbReference>
<feature type="region of interest" description="Disordered" evidence="7">
    <location>
        <begin position="1193"/>
        <end position="1240"/>
    </location>
</feature>
<dbReference type="PANTHER" id="PTHR24050:SF28">
    <property type="entry name" value="UROMODULIN-LIKE"/>
    <property type="match status" value="1"/>
</dbReference>
<feature type="domain" description="EGF-like" evidence="9">
    <location>
        <begin position="1368"/>
        <end position="1407"/>
    </location>
</feature>
<keyword evidence="4" id="KW-0106">Calcium</keyword>
<evidence type="ECO:0000256" key="2">
    <source>
        <dbReference type="ARBA" id="ARBA00022729"/>
    </source>
</evidence>
<dbReference type="EMBL" id="JAIZAY010000020">
    <property type="protein sequence ID" value="KAJ8022320.1"/>
    <property type="molecule type" value="Genomic_DNA"/>
</dbReference>
<dbReference type="FunFam" id="2.10.25.10:FF:000038">
    <property type="entry name" value="Fibrillin 2"/>
    <property type="match status" value="2"/>
</dbReference>
<dbReference type="SUPFAM" id="SSF141072">
    <property type="entry name" value="CalX-like"/>
    <property type="match status" value="10"/>
</dbReference>
<keyword evidence="8" id="KW-0812">Transmembrane</keyword>
<dbReference type="InterPro" id="IPR000152">
    <property type="entry name" value="EGF-type_Asp/Asn_hydroxyl_site"/>
</dbReference>
<keyword evidence="2" id="KW-0732">Signal</keyword>
<keyword evidence="3" id="KW-0677">Repeat</keyword>
<keyword evidence="5 6" id="KW-1015">Disulfide bond</keyword>
<feature type="disulfide bond" evidence="6">
    <location>
        <begin position="1707"/>
        <end position="1716"/>
    </location>
</feature>
<feature type="disulfide bond" evidence="6">
    <location>
        <begin position="1295"/>
        <end position="1312"/>
    </location>
</feature>
<dbReference type="Gene3D" id="2.10.25.10">
    <property type="entry name" value="Laminin"/>
    <property type="match status" value="6"/>
</dbReference>
<protein>
    <submittedName>
        <fullName evidence="10">Hemicentin-1</fullName>
    </submittedName>
</protein>
<keyword evidence="8" id="KW-1133">Transmembrane helix</keyword>
<evidence type="ECO:0000259" key="9">
    <source>
        <dbReference type="PROSITE" id="PS50026"/>
    </source>
</evidence>
<dbReference type="InterPro" id="IPR009030">
    <property type="entry name" value="Growth_fac_rcpt_cys_sf"/>
</dbReference>
<keyword evidence="1 6" id="KW-0245">EGF-like domain</keyword>
<gene>
    <name evidence="10" type="ORF">HOLleu_37180</name>
</gene>
<feature type="disulfide bond" evidence="6">
    <location>
        <begin position="1688"/>
        <end position="1705"/>
    </location>
</feature>
<dbReference type="Proteomes" id="UP001152320">
    <property type="component" value="Chromosome 20"/>
</dbReference>
<proteinExistence type="predicted"/>
<dbReference type="Gene3D" id="2.60.40.2030">
    <property type="match status" value="9"/>
</dbReference>
<feature type="domain" description="EGF-like" evidence="9">
    <location>
        <begin position="1328"/>
        <end position="1367"/>
    </location>
</feature>
<dbReference type="InterPro" id="IPR000742">
    <property type="entry name" value="EGF"/>
</dbReference>
<dbReference type="Pfam" id="PF03160">
    <property type="entry name" value="Calx-beta"/>
    <property type="match status" value="9"/>
</dbReference>
<evidence type="ECO:0000256" key="1">
    <source>
        <dbReference type="ARBA" id="ARBA00022536"/>
    </source>
</evidence>
<evidence type="ECO:0000256" key="6">
    <source>
        <dbReference type="PROSITE-ProRule" id="PRU00076"/>
    </source>
</evidence>
<dbReference type="InterPro" id="IPR018097">
    <property type="entry name" value="EGF_Ca-bd_CS"/>
</dbReference>
<dbReference type="OrthoDB" id="10045365at2759"/>
<dbReference type="InterPro" id="IPR038081">
    <property type="entry name" value="CalX-like_sf"/>
</dbReference>
<evidence type="ECO:0000256" key="8">
    <source>
        <dbReference type="SAM" id="Phobius"/>
    </source>
</evidence>
<reference evidence="10" key="1">
    <citation type="submission" date="2021-10" db="EMBL/GenBank/DDBJ databases">
        <title>Tropical sea cucumber genome reveals ecological adaptation and Cuvierian tubules defense mechanism.</title>
        <authorList>
            <person name="Chen T."/>
        </authorList>
    </citation>
    <scope>NUCLEOTIDE SEQUENCE</scope>
    <source>
        <strain evidence="10">Nanhai2018</strain>
        <tissue evidence="10">Muscle</tissue>
    </source>
</reference>
<dbReference type="SMART" id="SM00179">
    <property type="entry name" value="EGF_CA"/>
    <property type="match status" value="6"/>
</dbReference>
<keyword evidence="8" id="KW-0472">Membrane</keyword>
<dbReference type="GO" id="GO:0016020">
    <property type="term" value="C:membrane"/>
    <property type="evidence" value="ECO:0007669"/>
    <property type="project" value="InterPro"/>
</dbReference>
<evidence type="ECO:0000256" key="3">
    <source>
        <dbReference type="ARBA" id="ARBA00022737"/>
    </source>
</evidence>
<comment type="caution">
    <text evidence="10">The sequence shown here is derived from an EMBL/GenBank/DDBJ whole genome shotgun (WGS) entry which is preliminary data.</text>
</comment>
<feature type="transmembrane region" description="Helical" evidence="8">
    <location>
        <begin position="1733"/>
        <end position="1758"/>
    </location>
</feature>